<dbReference type="GO" id="GO:0022857">
    <property type="term" value="F:transmembrane transporter activity"/>
    <property type="evidence" value="ECO:0007669"/>
    <property type="project" value="InterPro"/>
</dbReference>
<evidence type="ECO:0000313" key="9">
    <source>
        <dbReference type="EMBL" id="HIX45012.1"/>
    </source>
</evidence>
<feature type="transmembrane region" description="Helical" evidence="7">
    <location>
        <begin position="142"/>
        <end position="161"/>
    </location>
</feature>
<comment type="caution">
    <text evidence="9">The sequence shown here is derived from an EMBL/GenBank/DDBJ whole genome shotgun (WGS) entry which is preliminary data.</text>
</comment>
<comment type="subcellular location">
    <subcellularLocation>
        <location evidence="1">Cell membrane</location>
        <topology evidence="1">Multi-pass membrane protein</topology>
    </subcellularLocation>
</comment>
<feature type="domain" description="Threonine/serine exporter-like N-terminal" evidence="8">
    <location>
        <begin position="16"/>
        <end position="254"/>
    </location>
</feature>
<dbReference type="InterPro" id="IPR050539">
    <property type="entry name" value="ThrE_Dicarb/AminoAcid_Exp"/>
</dbReference>
<evidence type="ECO:0000256" key="1">
    <source>
        <dbReference type="ARBA" id="ARBA00004651"/>
    </source>
</evidence>
<dbReference type="EMBL" id="DXFB01000055">
    <property type="protein sequence ID" value="HIX45012.1"/>
    <property type="molecule type" value="Genomic_DNA"/>
</dbReference>
<evidence type="ECO:0000256" key="3">
    <source>
        <dbReference type="ARBA" id="ARBA00022692"/>
    </source>
</evidence>
<dbReference type="Pfam" id="PF06738">
    <property type="entry name" value="ThrE"/>
    <property type="match status" value="1"/>
</dbReference>
<accession>A0A9D1VR09</accession>
<evidence type="ECO:0000256" key="5">
    <source>
        <dbReference type="ARBA" id="ARBA00023136"/>
    </source>
</evidence>
<dbReference type="PANTHER" id="PTHR34390">
    <property type="entry name" value="UPF0442 PROTEIN YJJB-RELATED"/>
    <property type="match status" value="1"/>
</dbReference>
<feature type="transmembrane region" description="Helical" evidence="7">
    <location>
        <begin position="237"/>
        <end position="259"/>
    </location>
</feature>
<protein>
    <submittedName>
        <fullName evidence="9">Threonine/serine exporter family protein</fullName>
    </submittedName>
</protein>
<keyword evidence="2" id="KW-1003">Cell membrane</keyword>
<evidence type="ECO:0000259" key="8">
    <source>
        <dbReference type="Pfam" id="PF06738"/>
    </source>
</evidence>
<evidence type="ECO:0000256" key="4">
    <source>
        <dbReference type="ARBA" id="ARBA00022989"/>
    </source>
</evidence>
<keyword evidence="5 7" id="KW-0472">Membrane</keyword>
<feature type="transmembrane region" description="Helical" evidence="7">
    <location>
        <begin position="120"/>
        <end position="136"/>
    </location>
</feature>
<name>A0A9D1VR09_9BACT</name>
<dbReference type="GO" id="GO:0015744">
    <property type="term" value="P:succinate transport"/>
    <property type="evidence" value="ECO:0007669"/>
    <property type="project" value="TreeGrafter"/>
</dbReference>
<gene>
    <name evidence="9" type="ORF">H9982_02200</name>
</gene>
<proteinExistence type="inferred from homology"/>
<feature type="transmembrane region" description="Helical" evidence="7">
    <location>
        <begin position="16"/>
        <end position="34"/>
    </location>
</feature>
<reference evidence="9" key="2">
    <citation type="submission" date="2021-04" db="EMBL/GenBank/DDBJ databases">
        <authorList>
            <person name="Gilroy R."/>
        </authorList>
    </citation>
    <scope>NUCLEOTIDE SEQUENCE</scope>
    <source>
        <strain evidence="9">ChiHjej12B11-16260</strain>
    </source>
</reference>
<keyword evidence="3 7" id="KW-0812">Transmembrane</keyword>
<comment type="similarity">
    <text evidence="6">Belongs to the ThrE exporter (TC 2.A.79) family.</text>
</comment>
<evidence type="ECO:0000256" key="6">
    <source>
        <dbReference type="ARBA" id="ARBA00034125"/>
    </source>
</evidence>
<evidence type="ECO:0000256" key="2">
    <source>
        <dbReference type="ARBA" id="ARBA00022475"/>
    </source>
</evidence>
<feature type="transmembrane region" description="Helical" evidence="7">
    <location>
        <begin position="173"/>
        <end position="194"/>
    </location>
</feature>
<evidence type="ECO:0000256" key="7">
    <source>
        <dbReference type="SAM" id="Phobius"/>
    </source>
</evidence>
<reference evidence="9" key="1">
    <citation type="journal article" date="2021" name="PeerJ">
        <title>Extensive microbial diversity within the chicken gut microbiome revealed by metagenomics and culture.</title>
        <authorList>
            <person name="Gilroy R."/>
            <person name="Ravi A."/>
            <person name="Getino M."/>
            <person name="Pursley I."/>
            <person name="Horton D.L."/>
            <person name="Alikhan N.F."/>
            <person name="Baker D."/>
            <person name="Gharbi K."/>
            <person name="Hall N."/>
            <person name="Watson M."/>
            <person name="Adriaenssens E.M."/>
            <person name="Foster-Nyarko E."/>
            <person name="Jarju S."/>
            <person name="Secka A."/>
            <person name="Antonio M."/>
            <person name="Oren A."/>
            <person name="Chaudhuri R.R."/>
            <person name="La Ragione R."/>
            <person name="Hildebrand F."/>
            <person name="Pallen M.J."/>
        </authorList>
    </citation>
    <scope>NUCLEOTIDE SEQUENCE</scope>
    <source>
        <strain evidence="9">ChiHjej12B11-16260</strain>
    </source>
</reference>
<organism evidence="9 10">
    <name type="scientific">Candidatus Barnesiella excrementipullorum</name>
    <dbReference type="NCBI Taxonomy" id="2838479"/>
    <lineage>
        <taxon>Bacteria</taxon>
        <taxon>Pseudomonadati</taxon>
        <taxon>Bacteroidota</taxon>
        <taxon>Bacteroidia</taxon>
        <taxon>Bacteroidales</taxon>
        <taxon>Barnesiellaceae</taxon>
        <taxon>Barnesiella</taxon>
    </lineage>
</organism>
<dbReference type="AlphaFoldDB" id="A0A9D1VR09"/>
<evidence type="ECO:0000313" key="10">
    <source>
        <dbReference type="Proteomes" id="UP000824246"/>
    </source>
</evidence>
<dbReference type="Proteomes" id="UP000824246">
    <property type="component" value="Unassembled WGS sequence"/>
</dbReference>
<dbReference type="PANTHER" id="PTHR34390:SF2">
    <property type="entry name" value="SUCCINATE TRANSPORTER SUBUNIT YJJP-RELATED"/>
    <property type="match status" value="1"/>
</dbReference>
<feature type="transmembrane region" description="Helical" evidence="7">
    <location>
        <begin position="200"/>
        <end position="216"/>
    </location>
</feature>
<keyword evidence="4 7" id="KW-1133">Transmembrane helix</keyword>
<dbReference type="InterPro" id="IPR010619">
    <property type="entry name" value="ThrE-like_N"/>
</dbReference>
<dbReference type="GO" id="GO:0005886">
    <property type="term" value="C:plasma membrane"/>
    <property type="evidence" value="ECO:0007669"/>
    <property type="project" value="UniProtKB-SubCell"/>
</dbReference>
<sequence length="260" mass="28938">MDSTSYSVTSKELCLFLSRYAVFLLGCGATCIRLEKNVRRMAHAFGKDVELTIMPRHVHMTVYGKDKNEMFTSIDTVLHTAISFDINTRLSELSWEVADRKIGFFEAKERFESIISSRSGNRWVVLLLVSLANASFCRLFGGDWVAMLMVGIATLAGFYLKQQLLRRGFDARVTVFFCAFLSSVLGATCALYGWGTTPDIAIGTSVLYLVPGIPFLNSFSDMIYSHYICAFSRFVDALILTGCLSVGLCCGMLLMNIGMF</sequence>